<proteinExistence type="inferred from homology"/>
<dbReference type="GO" id="GO:0033188">
    <property type="term" value="F:sphingomyelin synthase activity"/>
    <property type="evidence" value="ECO:0007669"/>
    <property type="project" value="TreeGrafter"/>
</dbReference>
<dbReference type="Pfam" id="PF14360">
    <property type="entry name" value="PAP2_C"/>
    <property type="match status" value="1"/>
</dbReference>
<name>A0A0C2CCE1_9BILA</name>
<dbReference type="GO" id="GO:0000139">
    <property type="term" value="C:Golgi membrane"/>
    <property type="evidence" value="ECO:0007669"/>
    <property type="project" value="TreeGrafter"/>
</dbReference>
<dbReference type="AlphaFoldDB" id="A0A0C2CCE1"/>
<evidence type="ECO:0000256" key="2">
    <source>
        <dbReference type="ARBA" id="ARBA00005441"/>
    </source>
</evidence>
<accession>A0A0C2CCE1</accession>
<dbReference type="OrthoDB" id="422827at2759"/>
<dbReference type="InterPro" id="IPR025749">
    <property type="entry name" value="Sphingomyelin_synth-like_dom"/>
</dbReference>
<keyword evidence="7" id="KW-0443">Lipid metabolism</keyword>
<feature type="domain" description="Sphingomyelin synthase-like" evidence="10">
    <location>
        <begin position="35"/>
        <end position="98"/>
    </location>
</feature>
<dbReference type="Proteomes" id="UP000054047">
    <property type="component" value="Unassembled WGS sequence"/>
</dbReference>
<gene>
    <name evidence="11" type="ORF">ANCDUO_22428</name>
</gene>
<keyword evidence="12" id="KW-1185">Reference proteome</keyword>
<evidence type="ECO:0000256" key="8">
    <source>
        <dbReference type="ARBA" id="ARBA00023136"/>
    </source>
</evidence>
<organism evidence="11 12">
    <name type="scientific">Ancylostoma duodenale</name>
    <dbReference type="NCBI Taxonomy" id="51022"/>
    <lineage>
        <taxon>Eukaryota</taxon>
        <taxon>Metazoa</taxon>
        <taxon>Ecdysozoa</taxon>
        <taxon>Nematoda</taxon>
        <taxon>Chromadorea</taxon>
        <taxon>Rhabditida</taxon>
        <taxon>Rhabditina</taxon>
        <taxon>Rhabditomorpha</taxon>
        <taxon>Strongyloidea</taxon>
        <taxon>Ancylostomatidae</taxon>
        <taxon>Ancylostomatinae</taxon>
        <taxon>Ancylostoma</taxon>
    </lineage>
</organism>
<evidence type="ECO:0000256" key="9">
    <source>
        <dbReference type="SAM" id="Phobius"/>
    </source>
</evidence>
<keyword evidence="4 9" id="KW-0812">Transmembrane</keyword>
<evidence type="ECO:0000256" key="4">
    <source>
        <dbReference type="ARBA" id="ARBA00022692"/>
    </source>
</evidence>
<evidence type="ECO:0000259" key="10">
    <source>
        <dbReference type="Pfam" id="PF14360"/>
    </source>
</evidence>
<evidence type="ECO:0000256" key="5">
    <source>
        <dbReference type="ARBA" id="ARBA00022919"/>
    </source>
</evidence>
<keyword evidence="5" id="KW-0746">Sphingolipid metabolism</keyword>
<dbReference type="GO" id="GO:0006686">
    <property type="term" value="P:sphingomyelin biosynthetic process"/>
    <property type="evidence" value="ECO:0007669"/>
    <property type="project" value="TreeGrafter"/>
</dbReference>
<dbReference type="CDD" id="cd01610">
    <property type="entry name" value="PAP2_like"/>
    <property type="match status" value="1"/>
</dbReference>
<evidence type="ECO:0000256" key="7">
    <source>
        <dbReference type="ARBA" id="ARBA00023098"/>
    </source>
</evidence>
<dbReference type="PANTHER" id="PTHR21290:SF4">
    <property type="entry name" value="SPHINGOMYELIN SYNTHASE-RELATED 2"/>
    <property type="match status" value="1"/>
</dbReference>
<comment type="similarity">
    <text evidence="2">Belongs to the sphingomyelin synthase family.</text>
</comment>
<reference evidence="11 12" key="1">
    <citation type="submission" date="2013-12" db="EMBL/GenBank/DDBJ databases">
        <title>Draft genome of the parsitic nematode Ancylostoma duodenale.</title>
        <authorList>
            <person name="Mitreva M."/>
        </authorList>
    </citation>
    <scope>NUCLEOTIDE SEQUENCE [LARGE SCALE GENOMIC DNA]</scope>
    <source>
        <strain evidence="11 12">Zhejiang</strain>
    </source>
</reference>
<keyword evidence="8 9" id="KW-0472">Membrane</keyword>
<feature type="transmembrane region" description="Helical" evidence="9">
    <location>
        <begin position="65"/>
        <end position="83"/>
    </location>
</feature>
<dbReference type="GO" id="GO:0005886">
    <property type="term" value="C:plasma membrane"/>
    <property type="evidence" value="ECO:0007669"/>
    <property type="project" value="TreeGrafter"/>
</dbReference>
<dbReference type="GO" id="GO:0046513">
    <property type="term" value="P:ceramide biosynthetic process"/>
    <property type="evidence" value="ECO:0007669"/>
    <property type="project" value="TreeGrafter"/>
</dbReference>
<dbReference type="GO" id="GO:0047493">
    <property type="term" value="F:ceramide cholinephosphotransferase activity"/>
    <property type="evidence" value="ECO:0007669"/>
    <property type="project" value="TreeGrafter"/>
</dbReference>
<dbReference type="PANTHER" id="PTHR21290">
    <property type="entry name" value="SPHINGOMYELIN SYNTHETASE"/>
    <property type="match status" value="1"/>
</dbReference>
<dbReference type="InterPro" id="IPR036938">
    <property type="entry name" value="PAP2/HPO_sf"/>
</dbReference>
<evidence type="ECO:0000256" key="3">
    <source>
        <dbReference type="ARBA" id="ARBA00022679"/>
    </source>
</evidence>
<dbReference type="InterPro" id="IPR045221">
    <property type="entry name" value="Sphingomyelin_synth-like"/>
</dbReference>
<evidence type="ECO:0000256" key="6">
    <source>
        <dbReference type="ARBA" id="ARBA00022989"/>
    </source>
</evidence>
<dbReference type="GO" id="GO:0005789">
    <property type="term" value="C:endoplasmic reticulum membrane"/>
    <property type="evidence" value="ECO:0007669"/>
    <property type="project" value="TreeGrafter"/>
</dbReference>
<keyword evidence="3" id="KW-0808">Transferase</keyword>
<evidence type="ECO:0000256" key="1">
    <source>
        <dbReference type="ARBA" id="ARBA00004141"/>
    </source>
</evidence>
<comment type="subcellular location">
    <subcellularLocation>
        <location evidence="1">Membrane</location>
        <topology evidence="1">Multi-pass membrane protein</topology>
    </subcellularLocation>
</comment>
<dbReference type="SUPFAM" id="SSF48317">
    <property type="entry name" value="Acid phosphatase/Vanadium-dependent haloperoxidase"/>
    <property type="match status" value="1"/>
</dbReference>
<evidence type="ECO:0000313" key="12">
    <source>
        <dbReference type="Proteomes" id="UP000054047"/>
    </source>
</evidence>
<sequence length="114" mass="13221">MAFSCSDFHDYSKEKLLKKVRETASLIQLRPRELCGDLIVSGHTLTIFTSFYAFKYYAPKKLKPLSYMLNMLAFMAVIAILFARKHYTIDVVLGFVYCIQEEKANEKQVKPKKV</sequence>
<dbReference type="EMBL" id="KN767614">
    <property type="protein sequence ID" value="KIH47512.1"/>
    <property type="molecule type" value="Genomic_DNA"/>
</dbReference>
<protein>
    <recommendedName>
        <fullName evidence="10">Sphingomyelin synthase-like domain-containing protein</fullName>
    </recommendedName>
</protein>
<evidence type="ECO:0000313" key="11">
    <source>
        <dbReference type="EMBL" id="KIH47512.1"/>
    </source>
</evidence>
<keyword evidence="6 9" id="KW-1133">Transmembrane helix</keyword>